<reference evidence="1 2" key="1">
    <citation type="submission" date="2016-03" db="EMBL/GenBank/DDBJ databases">
        <title>Complete genome sequence of Pedobacter cryoconitis PAMC 27485.</title>
        <authorList>
            <person name="Lee J."/>
            <person name="Kim O.-S."/>
        </authorList>
    </citation>
    <scope>NUCLEOTIDE SEQUENCE [LARGE SCALE GENOMIC DNA]</scope>
    <source>
        <strain evidence="1 2">PAMC 27485</strain>
    </source>
</reference>
<dbReference type="OrthoDB" id="7055454at2"/>
<evidence type="ECO:0000313" key="1">
    <source>
        <dbReference type="EMBL" id="AMQ01714.1"/>
    </source>
</evidence>
<dbReference type="SUPFAM" id="SSF52540">
    <property type="entry name" value="P-loop containing nucleoside triphosphate hydrolases"/>
    <property type="match status" value="1"/>
</dbReference>
<accession>A0A127VK60</accession>
<gene>
    <name evidence="1" type="ORF">AY601_4893</name>
</gene>
<dbReference type="PATRIC" id="fig|188932.3.peg.5072"/>
<organism evidence="1 2">
    <name type="scientific">Pedobacter cryoconitis</name>
    <dbReference type="NCBI Taxonomy" id="188932"/>
    <lineage>
        <taxon>Bacteria</taxon>
        <taxon>Pseudomonadati</taxon>
        <taxon>Bacteroidota</taxon>
        <taxon>Sphingobacteriia</taxon>
        <taxon>Sphingobacteriales</taxon>
        <taxon>Sphingobacteriaceae</taxon>
        <taxon>Pedobacter</taxon>
    </lineage>
</organism>
<protein>
    <submittedName>
        <fullName evidence="1">Uncharacterized protein</fullName>
    </submittedName>
</protein>
<dbReference type="RefSeq" id="WP_068406346.1">
    <property type="nucleotide sequence ID" value="NZ_CP014504.1"/>
</dbReference>
<dbReference type="Proteomes" id="UP000071561">
    <property type="component" value="Chromosome"/>
</dbReference>
<dbReference type="EMBL" id="CP014504">
    <property type="protein sequence ID" value="AMQ01714.1"/>
    <property type="molecule type" value="Genomic_DNA"/>
</dbReference>
<proteinExistence type="predicted"/>
<sequence length="1649" mass="189799">MDTNLISLRTHSLSYQHITSEFRVVRNNLVHEIEDLFDKSCKLVIIEGKEGAGKTDILLQFSEKYIFNSFTYFINPAFRTSYRLDYLMEDLGRQIYFYNKSESPPSDFAITEGVFNKLVFDLTTSPGKKNKPLYFILDGLDQIEKSDIELLKSALYILPWGTNNFYFIVSGILEELKEILPPLTFKSSKILRVPRFTENETKLLFNLEDTLKAKEFITEIHNTWKGHPENLSQVKRIIDSGISPDDFLSNMEITEKNDLLEVEWKTANISDIEFDNPIIMITSLLAFGDNIRSIDRLANILNITSEEIRTLVENVSFLTLKMDNISFVSNSYRQYSIIKLKRFEKQINAKLIEFYTTMDDINSVLNLPTLFHKNDEWNNIVDLLTIDNLDLIISNSQSFAEIKKQINYGFKASTSLKNSFENVFRFSLHRSILIGLQSSDGKKEQIKAYIHLNKSEDAFTVIANSVLKEDRLKMLVFYVQESKIAKKDIDPLIIDEIEELLNDADEGYIKENLTEIAIGLAYFLPQRAIEMIEGSLGLKQNNTSIEWLMGIISIIAKENGAGKKEDDLKIESDKIIKYSFFDKFGNSILHGINDLPEKDLIEEIEKVEKSSDRLFLLRKWIKAHSGSSGIFHIMDYSLNLLIQESSITKPSTEVLYDIVFPIKNLADPERVEEMILRIDDLMISINSPTIGKVSLELTIIQALTMLDIDRANDRTIELSKFIETISDISIKLEAYAHFWQLYKELEKNATTILESLYLDEKYLKEKLSSGLLLFLESSADQHSELESTLEVLAEVNYPFAIEVANSLNTSARRNKALFSCFRIYIKKEFSTWNLDDLEFTISCLDSEKYITECITLIFDGAFEQIKSSKNNKFMITKLLPLIGRIESNSHKCEVLSTAIILLRVKQTDANTFNARYDKLIDKLSAFLLKHYDAIVDQADKASLGYSLASTLAEYDLELATTYFTKAEYLSKDNIFEDMTHTGSLILSIRLMIRIYAGLTQKKDYSYDKIAYLINYVPEKLDQIALWAELATRIGLIGKKRVTAEIVTAKIIPTLELYKKENNEQFVDVLTRSASAIHCAQPETLLLYLKNLKIIERENIVSSTCVVLLTNCYESEPYDDLKGATHFTYQNAIEYINLLELCQDDALIHHYIRKLSNLSRLNPNNFTRVQKPEIYSKINKLIAQKLPNVSRGIKHDGYAISSKACAEQFNIGGFEKIYKEFADLEEKIKKIKNTCDRAVIYCNLATESGDNKKKKIEFLKKAFDEADQILSLTERIEMYESILELTIKASTDLFNHYLKKIEADIYNLDENDQYPSFKKLIDLAYRYDKTVAQRLISNLDTDPARKKMAEPANNHYDRIDLRKSAESDYSQIGKIKDRREKGNLAWSLLGQLNSSKRKVKDVNETLTFLHSASKMPIFYSMPLYEFFLENLIKNGDRDNLLLKYYEAANENAKLCYNLICNISNKKVSTMNYNINAATNSILVTADKKTEVFQFIRNLVENSEAKEIYIIDPYFSEREMSFIKKMDDWTLDAHVTILTSCESKGDFGRSSYLNEWTKFSAEPPPQNSYISVKNQIDKSPFHDRYMLLYDKRLGLRLGGSINGIGGNKTFEISKIVASEVELIYETIVKPFAVQRKKEINDQAIKYESFDF</sequence>
<keyword evidence="2" id="KW-1185">Reference proteome</keyword>
<name>A0A127VK60_9SPHI</name>
<evidence type="ECO:0000313" key="2">
    <source>
        <dbReference type="Proteomes" id="UP000071561"/>
    </source>
</evidence>
<dbReference type="KEGG" id="pcm:AY601_4893"/>
<dbReference type="InterPro" id="IPR027417">
    <property type="entry name" value="P-loop_NTPase"/>
</dbReference>